<protein>
    <submittedName>
        <fullName evidence="1">Uncharacterized protein</fullName>
    </submittedName>
</protein>
<accession>A0ABQ9WZ48</accession>
<evidence type="ECO:0000313" key="1">
    <source>
        <dbReference type="EMBL" id="KAK2944777.1"/>
    </source>
</evidence>
<comment type="caution">
    <text evidence="1">The sequence shown here is derived from an EMBL/GenBank/DDBJ whole genome shotgun (WGS) entry which is preliminary data.</text>
</comment>
<dbReference type="EMBL" id="JARBJD010000285">
    <property type="protein sequence ID" value="KAK2944777.1"/>
    <property type="molecule type" value="Genomic_DNA"/>
</dbReference>
<reference evidence="1 2" key="1">
    <citation type="journal article" date="2022" name="bioRxiv">
        <title>Genomics of Preaxostyla Flagellates Illuminates Evolutionary Transitions and the Path Towards Mitochondrial Loss.</title>
        <authorList>
            <person name="Novak L.V.F."/>
            <person name="Treitli S.C."/>
            <person name="Pyrih J."/>
            <person name="Halakuc P."/>
            <person name="Pipaliya S.V."/>
            <person name="Vacek V."/>
            <person name="Brzon O."/>
            <person name="Soukal P."/>
            <person name="Eme L."/>
            <person name="Dacks J.B."/>
            <person name="Karnkowska A."/>
            <person name="Elias M."/>
            <person name="Hampl V."/>
        </authorList>
    </citation>
    <scope>NUCLEOTIDE SEQUENCE [LARGE SCALE GENOMIC DNA]</scope>
    <source>
        <strain evidence="1">NAU3</strain>
        <tissue evidence="1">Gut</tissue>
    </source>
</reference>
<proteinExistence type="predicted"/>
<keyword evidence="2" id="KW-1185">Reference proteome</keyword>
<dbReference type="Proteomes" id="UP001281761">
    <property type="component" value="Unassembled WGS sequence"/>
</dbReference>
<organism evidence="1 2">
    <name type="scientific">Blattamonas nauphoetae</name>
    <dbReference type="NCBI Taxonomy" id="2049346"/>
    <lineage>
        <taxon>Eukaryota</taxon>
        <taxon>Metamonada</taxon>
        <taxon>Preaxostyla</taxon>
        <taxon>Oxymonadida</taxon>
        <taxon>Blattamonas</taxon>
    </lineage>
</organism>
<gene>
    <name evidence="1" type="ORF">BLNAU_20310</name>
</gene>
<evidence type="ECO:0000313" key="2">
    <source>
        <dbReference type="Proteomes" id="UP001281761"/>
    </source>
</evidence>
<name>A0ABQ9WZ48_9EUKA</name>
<sequence length="119" mass="13114">MAQYSSLWKRKQIVALLRNQSFNVTFASTLTLHTITNITNLNKDNNQPHAAPFISTGSTLLVVPLRMEQHVAQLVAADPQRTHTSKRKRVETDAASITQMSIIGNSQGRMDIAGNEGAK</sequence>